<dbReference type="EMBL" id="KE346362">
    <property type="protein sequence ID" value="KJE91550.1"/>
    <property type="molecule type" value="Genomic_DNA"/>
</dbReference>
<dbReference type="PROSITE" id="PS50896">
    <property type="entry name" value="LISH"/>
    <property type="match status" value="1"/>
</dbReference>
<keyword evidence="8" id="KW-0808">Transferase</keyword>
<gene>
    <name evidence="17" type="ORF">CAOG_009572</name>
</gene>
<dbReference type="SUPFAM" id="SSF51230">
    <property type="entry name" value="Single hybrid motif"/>
    <property type="match status" value="1"/>
</dbReference>
<dbReference type="AlphaFoldDB" id="A0A0D2WLQ8"/>
<dbReference type="Gene3D" id="3.30.559.10">
    <property type="entry name" value="Chloramphenicol acetyltransferase-like domain"/>
    <property type="match status" value="1"/>
</dbReference>
<dbReference type="SMART" id="SM00320">
    <property type="entry name" value="WD40"/>
    <property type="match status" value="7"/>
</dbReference>
<dbReference type="Pfam" id="PF00400">
    <property type="entry name" value="WD40"/>
    <property type="match status" value="5"/>
</dbReference>
<comment type="subcellular location">
    <subcellularLocation>
        <location evidence="2">Mitochondrion</location>
    </subcellularLocation>
</comment>
<dbReference type="InterPro" id="IPR036322">
    <property type="entry name" value="WD40_repeat_dom_sf"/>
</dbReference>
<evidence type="ECO:0000313" key="17">
    <source>
        <dbReference type="EMBL" id="KJE91550.1"/>
    </source>
</evidence>
<dbReference type="Proteomes" id="UP000008743">
    <property type="component" value="Unassembled WGS sequence"/>
</dbReference>
<organism evidence="17 18">
    <name type="scientific">Capsaspora owczarzaki (strain ATCC 30864)</name>
    <dbReference type="NCBI Taxonomy" id="595528"/>
    <lineage>
        <taxon>Eukaryota</taxon>
        <taxon>Filasterea</taxon>
        <taxon>Capsaspora</taxon>
    </lineage>
</organism>
<dbReference type="PROSITE" id="PS50294">
    <property type="entry name" value="WD_REPEATS_REGION"/>
    <property type="match status" value="4"/>
</dbReference>
<feature type="region of interest" description="Disordered" evidence="15">
    <location>
        <begin position="762"/>
        <end position="818"/>
    </location>
</feature>
<feature type="domain" description="Lipoyl-binding" evidence="16">
    <location>
        <begin position="667"/>
        <end position="742"/>
    </location>
</feature>
<feature type="repeat" description="WD" evidence="14">
    <location>
        <begin position="304"/>
        <end position="345"/>
    </location>
</feature>
<name>A0A0D2WLQ8_CAPO3</name>
<accession>A0A0D2WLQ8</accession>
<dbReference type="GO" id="GO:0033512">
    <property type="term" value="P:L-lysine catabolic process to acetyl-CoA via saccharopine"/>
    <property type="evidence" value="ECO:0007669"/>
    <property type="project" value="UniProtKB-UniPathway"/>
</dbReference>
<dbReference type="SUPFAM" id="SSF52777">
    <property type="entry name" value="CoA-dependent acyltransferases"/>
    <property type="match status" value="1"/>
</dbReference>
<evidence type="ECO:0000256" key="10">
    <source>
        <dbReference type="ARBA" id="ARBA00022823"/>
    </source>
</evidence>
<dbReference type="InterPro" id="IPR003016">
    <property type="entry name" value="2-oxoA_DH_lipoyl-BS"/>
</dbReference>
<evidence type="ECO:0000256" key="15">
    <source>
        <dbReference type="SAM" id="MobiDB-lite"/>
    </source>
</evidence>
<keyword evidence="11" id="KW-0809">Transit peptide</keyword>
<evidence type="ECO:0000256" key="13">
    <source>
        <dbReference type="ARBA" id="ARBA00023315"/>
    </source>
</evidence>
<dbReference type="InterPro" id="IPR000089">
    <property type="entry name" value="Biotin_lipoyl"/>
</dbReference>
<evidence type="ECO:0000256" key="7">
    <source>
        <dbReference type="ARBA" id="ARBA00022574"/>
    </source>
</evidence>
<comment type="pathway">
    <text evidence="3">Amino-acid degradation; L-lysine degradation via saccharopine pathway; glutaryl-CoA from L-lysine: step 6/6.</text>
</comment>
<evidence type="ECO:0000256" key="4">
    <source>
        <dbReference type="ARBA" id="ARBA00007317"/>
    </source>
</evidence>
<keyword evidence="13" id="KW-0012">Acyltransferase</keyword>
<dbReference type="Gene3D" id="2.40.50.100">
    <property type="match status" value="1"/>
</dbReference>
<dbReference type="EC" id="2.3.1.61" evidence="5"/>
<keyword evidence="10" id="KW-0450">Lipoyl</keyword>
<comment type="cofactor">
    <cofactor evidence="1">
        <name>(R)-lipoate</name>
        <dbReference type="ChEBI" id="CHEBI:83088"/>
    </cofactor>
</comment>
<evidence type="ECO:0000259" key="16">
    <source>
        <dbReference type="PROSITE" id="PS50968"/>
    </source>
</evidence>
<dbReference type="STRING" id="595528.A0A0D2WLQ8"/>
<evidence type="ECO:0000256" key="12">
    <source>
        <dbReference type="ARBA" id="ARBA00023128"/>
    </source>
</evidence>
<dbReference type="Pfam" id="PF23627">
    <property type="entry name" value="LisH_WDR26"/>
    <property type="match status" value="1"/>
</dbReference>
<dbReference type="CDD" id="cd00200">
    <property type="entry name" value="WD40"/>
    <property type="match status" value="1"/>
</dbReference>
<evidence type="ECO:0000256" key="9">
    <source>
        <dbReference type="ARBA" id="ARBA00022737"/>
    </source>
</evidence>
<dbReference type="PANTHER" id="PTHR22838:SF0">
    <property type="entry name" value="WD REPEAT-CONTAINING PROTEIN 26"/>
    <property type="match status" value="1"/>
</dbReference>
<evidence type="ECO:0000256" key="1">
    <source>
        <dbReference type="ARBA" id="ARBA00001938"/>
    </source>
</evidence>
<dbReference type="Gene3D" id="2.130.10.10">
    <property type="entry name" value="YVTN repeat-like/Quinoprotein amine dehydrogenase"/>
    <property type="match status" value="1"/>
</dbReference>
<dbReference type="NCBIfam" id="TIGR01347">
    <property type="entry name" value="sucB"/>
    <property type="match status" value="1"/>
</dbReference>
<dbReference type="PROSITE" id="PS00678">
    <property type="entry name" value="WD_REPEATS_1"/>
    <property type="match status" value="2"/>
</dbReference>
<evidence type="ECO:0000256" key="3">
    <source>
        <dbReference type="ARBA" id="ARBA00005145"/>
    </source>
</evidence>
<feature type="region of interest" description="Disordered" evidence="15">
    <location>
        <begin position="1"/>
        <end position="34"/>
    </location>
</feature>
<dbReference type="PANTHER" id="PTHR22838">
    <property type="entry name" value="WD REPEAT PROTEIN 26-RELATED"/>
    <property type="match status" value="1"/>
</dbReference>
<protein>
    <recommendedName>
        <fullName evidence="5">dihydrolipoyllysine-residue succinyltransferase</fullName>
        <ecNumber evidence="5">2.3.1.61</ecNumber>
    </recommendedName>
</protein>
<feature type="compositionally biased region" description="Polar residues" evidence="15">
    <location>
        <begin position="1"/>
        <end position="12"/>
    </location>
</feature>
<keyword evidence="18" id="KW-1185">Reference proteome</keyword>
<keyword evidence="7 14" id="KW-0853">WD repeat</keyword>
<dbReference type="GO" id="GO:0005739">
    <property type="term" value="C:mitochondrion"/>
    <property type="evidence" value="ECO:0007669"/>
    <property type="project" value="UniProtKB-SubCell"/>
</dbReference>
<feature type="compositionally biased region" description="Low complexity" evidence="15">
    <location>
        <begin position="780"/>
        <end position="809"/>
    </location>
</feature>
<feature type="repeat" description="WD" evidence="14">
    <location>
        <begin position="526"/>
        <end position="559"/>
    </location>
</feature>
<dbReference type="InterPro" id="IPR020472">
    <property type="entry name" value="WD40_PAC1"/>
</dbReference>
<dbReference type="UniPathway" id="UPA00868">
    <property type="reaction ID" value="UER00840"/>
</dbReference>
<keyword evidence="12" id="KW-0496">Mitochondrion</keyword>
<dbReference type="InterPro" id="IPR011053">
    <property type="entry name" value="Single_hybrid_motif"/>
</dbReference>
<evidence type="ECO:0000256" key="11">
    <source>
        <dbReference type="ARBA" id="ARBA00022946"/>
    </source>
</evidence>
<dbReference type="InterPro" id="IPR015943">
    <property type="entry name" value="WD40/YVTN_repeat-like_dom_sf"/>
</dbReference>
<dbReference type="CDD" id="cd06849">
    <property type="entry name" value="lipoyl_domain"/>
    <property type="match status" value="1"/>
</dbReference>
<dbReference type="Pfam" id="PF00198">
    <property type="entry name" value="2-oxoacid_dh"/>
    <property type="match status" value="1"/>
</dbReference>
<dbReference type="PROSITE" id="PS50968">
    <property type="entry name" value="BIOTINYL_LIPOYL"/>
    <property type="match status" value="1"/>
</dbReference>
<evidence type="ECO:0000256" key="2">
    <source>
        <dbReference type="ARBA" id="ARBA00004173"/>
    </source>
</evidence>
<evidence type="ECO:0000256" key="14">
    <source>
        <dbReference type="PROSITE-ProRule" id="PRU00221"/>
    </source>
</evidence>
<dbReference type="InterPro" id="IPR001078">
    <property type="entry name" value="2-oxoacid_DH_actylTfrase"/>
</dbReference>
<dbReference type="InterPro" id="IPR019775">
    <property type="entry name" value="WD40_repeat_CS"/>
</dbReference>
<dbReference type="PRINTS" id="PR00320">
    <property type="entry name" value="GPROTEINBRPT"/>
</dbReference>
<dbReference type="InParanoid" id="A0A0D2WLQ8"/>
<feature type="repeat" description="WD" evidence="14">
    <location>
        <begin position="260"/>
        <end position="294"/>
    </location>
</feature>
<reference evidence="18" key="1">
    <citation type="submission" date="2011-02" db="EMBL/GenBank/DDBJ databases">
        <title>The Genome Sequence of Capsaspora owczarzaki ATCC 30864.</title>
        <authorList>
            <person name="Russ C."/>
            <person name="Cuomo C."/>
            <person name="Burger G."/>
            <person name="Gray M.W."/>
            <person name="Holland P.W.H."/>
            <person name="King N."/>
            <person name="Lang F.B.F."/>
            <person name="Roger A.J."/>
            <person name="Ruiz-Trillo I."/>
            <person name="Young S.K."/>
            <person name="Zeng Q."/>
            <person name="Gargeya S."/>
            <person name="Alvarado L."/>
            <person name="Berlin A."/>
            <person name="Chapman S.B."/>
            <person name="Chen Z."/>
            <person name="Freedman E."/>
            <person name="Gellesch M."/>
            <person name="Goldberg J."/>
            <person name="Griggs A."/>
            <person name="Gujja S."/>
            <person name="Heilman E."/>
            <person name="Heiman D."/>
            <person name="Howarth C."/>
            <person name="Mehta T."/>
            <person name="Neiman D."/>
            <person name="Pearson M."/>
            <person name="Roberts A."/>
            <person name="Saif S."/>
            <person name="Shea T."/>
            <person name="Shenoy N."/>
            <person name="Sisk P."/>
            <person name="Stolte C."/>
            <person name="Sykes S."/>
            <person name="White J."/>
            <person name="Yandava C."/>
            <person name="Haas B."/>
            <person name="Nusbaum C."/>
            <person name="Birren B."/>
        </authorList>
    </citation>
    <scope>NUCLEOTIDE SEQUENCE</scope>
    <source>
        <strain evidence="18">ATCC 30864</strain>
    </source>
</reference>
<evidence type="ECO:0000256" key="8">
    <source>
        <dbReference type="ARBA" id="ARBA00022679"/>
    </source>
</evidence>
<dbReference type="InterPro" id="IPR051350">
    <property type="entry name" value="WD_repeat-ST_regulator"/>
</dbReference>
<keyword evidence="9" id="KW-0677">Repeat</keyword>
<keyword evidence="6" id="KW-0816">Tricarboxylic acid cycle</keyword>
<proteinExistence type="inferred from homology"/>
<evidence type="ECO:0000313" key="18">
    <source>
        <dbReference type="Proteomes" id="UP000008743"/>
    </source>
</evidence>
<dbReference type="InterPro" id="IPR023213">
    <property type="entry name" value="CAT-like_dom_sf"/>
</dbReference>
<feature type="repeat" description="WD" evidence="14">
    <location>
        <begin position="346"/>
        <end position="387"/>
    </location>
</feature>
<dbReference type="FunFam" id="3.30.559.10:FF:000006">
    <property type="entry name" value="Dihydrolipoyllysine-residue succinyltransferase component of 2-oxoglutarate dehydrogenase complex, mitochondrial"/>
    <property type="match status" value="1"/>
</dbReference>
<dbReference type="InterPro" id="IPR006255">
    <property type="entry name" value="SucB"/>
</dbReference>
<dbReference type="PROSITE" id="PS00189">
    <property type="entry name" value="LIPOYL"/>
    <property type="match status" value="1"/>
</dbReference>
<dbReference type="Pfam" id="PF00364">
    <property type="entry name" value="Biotin_lipoyl"/>
    <property type="match status" value="1"/>
</dbReference>
<dbReference type="PhylomeDB" id="A0A0D2WLQ8"/>
<dbReference type="InterPro" id="IPR001680">
    <property type="entry name" value="WD40_rpt"/>
</dbReference>
<dbReference type="SUPFAM" id="SSF50978">
    <property type="entry name" value="WD40 repeat-like"/>
    <property type="match status" value="1"/>
</dbReference>
<dbReference type="PROSITE" id="PS50082">
    <property type="entry name" value="WD_REPEATS_2"/>
    <property type="match status" value="4"/>
</dbReference>
<dbReference type="eggNOG" id="KOG0293">
    <property type="taxonomic scope" value="Eukaryota"/>
</dbReference>
<dbReference type="GO" id="GO:0004149">
    <property type="term" value="F:dihydrolipoyllysine-residue succinyltransferase activity"/>
    <property type="evidence" value="ECO:0007669"/>
    <property type="project" value="UniProtKB-EC"/>
</dbReference>
<feature type="compositionally biased region" description="Low complexity" evidence="15">
    <location>
        <begin position="13"/>
        <end position="33"/>
    </location>
</feature>
<sequence length="1043" mass="112817">MPLTHLPSSNGDAPTSAAAASSSANGNIAPSSSHAVQYPVDGEMTVIDEREGFKEEYVRLIIQSLRRYGYLSSASALEKESGFSMQAPHVQQFRQGVLDGDWAVVESLVGSMGVASPSEVHTVKFLIAEQKFLELLERRELVPALQVLRNELTLHGRASPRLHKLSTFMMCSTSEELLRKAEWTGAGQASRQALLVALQDHISPSVMIPERRLETLVDQALEFQELTCAYHNFATESRKTLLHDHSCDRNLIPRKTQQVLADHLDEVWFVKFSNDGTRLASASKDCLIIIWDVSKPVIEKLVTLTGHKDAVSFVSWSPDDKTLVSCSNDYTVRMWDVKTGVCKRTLTKHTLSITCCSWAPDGSKFVTGSLDTTAIVWDVEGNQLDKFDARFTDMAFLSDGKRLLGVHCHGTVVMYHIGEQRREEVIHETGAITSICLSKDGNYLLLNFAASRESTTLARSPQDGARIHLWDIEKRVLVNKYYGHRQSSYVIRSCFGGLNESFIASGSEDSLIYIWHRHHGQLLERLAGHSNTINCVTWNSQNPFMFASASDDFTVRVWSTPAPAPTAYPHYPAHMLETDDMGVPVSEGGPGTNASSRSAVATVLPRLAVARTAAAATAIAAAAAIRPARSLHSTTTRARTPAAAVSVTTRTAVRSFNSLSSAQFGEIKVINVPPMADSVVTGELARWEKAVGDYVKRDDLIAVIETDKVNIDIAAPENGIVREHLAAAASVVTVGQPLFKLEVGVPAPAGAAKPAPAAAPAAAAAPKKAEPAKPAPAPAAPAAEVKKPAAPASAPAASAAPATSSSAAAGTRTEHREKMNRMRLRIAERLKDSQNTAAMLTTFNEIDMTNIIQLRNDLKDDFQKKHGVKLGFMSAFIRGATVALQDQPAVNAVIDGTDILHRDYIDISVAVATPKGLVVPVLRNCEKMGFADIEKAVAALGEKARTGGIAIEDMAGGTFTISNGGVYGSLMGTPIINPPQSAILGMHGIFDRPVAVKGKVEIRPMMYVALTYDHRLIDGREAVTFLRKVKSAVEDPRTLLLDL</sequence>
<evidence type="ECO:0000256" key="6">
    <source>
        <dbReference type="ARBA" id="ARBA00022532"/>
    </source>
</evidence>
<dbReference type="GO" id="GO:0006099">
    <property type="term" value="P:tricarboxylic acid cycle"/>
    <property type="evidence" value="ECO:0007669"/>
    <property type="project" value="UniProtKB-KW"/>
</dbReference>
<dbReference type="GO" id="GO:0045252">
    <property type="term" value="C:oxoglutarate dehydrogenase complex"/>
    <property type="evidence" value="ECO:0007669"/>
    <property type="project" value="InterPro"/>
</dbReference>
<comment type="similarity">
    <text evidence="4">Belongs to the 2-oxoacid dehydrogenase family.</text>
</comment>
<evidence type="ECO:0000256" key="5">
    <source>
        <dbReference type="ARBA" id="ARBA00012945"/>
    </source>
</evidence>
<dbReference type="InterPro" id="IPR006594">
    <property type="entry name" value="LisH"/>
</dbReference>
<dbReference type="OrthoDB" id="5391403at2759"/>